<gene>
    <name evidence="2" type="ORF">PHYBLDRAFT_163452</name>
</gene>
<name>A0A167PQ17_PHYB8</name>
<protein>
    <submittedName>
        <fullName evidence="2">Uncharacterized protein</fullName>
    </submittedName>
</protein>
<accession>A0A167PQ17</accession>
<feature type="region of interest" description="Disordered" evidence="1">
    <location>
        <begin position="118"/>
        <end position="137"/>
    </location>
</feature>
<feature type="compositionally biased region" description="Polar residues" evidence="1">
    <location>
        <begin position="1"/>
        <end position="10"/>
    </location>
</feature>
<feature type="region of interest" description="Disordered" evidence="1">
    <location>
        <begin position="1"/>
        <end position="41"/>
    </location>
</feature>
<organism evidence="2 3">
    <name type="scientific">Phycomyces blakesleeanus (strain ATCC 8743b / DSM 1359 / FGSC 10004 / NBRC 33097 / NRRL 1555)</name>
    <dbReference type="NCBI Taxonomy" id="763407"/>
    <lineage>
        <taxon>Eukaryota</taxon>
        <taxon>Fungi</taxon>
        <taxon>Fungi incertae sedis</taxon>
        <taxon>Mucoromycota</taxon>
        <taxon>Mucoromycotina</taxon>
        <taxon>Mucoromycetes</taxon>
        <taxon>Mucorales</taxon>
        <taxon>Phycomycetaceae</taxon>
        <taxon>Phycomyces</taxon>
    </lineage>
</organism>
<dbReference type="AlphaFoldDB" id="A0A167PQ17"/>
<dbReference type="GeneID" id="28995708"/>
<dbReference type="Proteomes" id="UP000077315">
    <property type="component" value="Unassembled WGS sequence"/>
</dbReference>
<evidence type="ECO:0000313" key="3">
    <source>
        <dbReference type="Proteomes" id="UP000077315"/>
    </source>
</evidence>
<evidence type="ECO:0000256" key="1">
    <source>
        <dbReference type="SAM" id="MobiDB-lite"/>
    </source>
</evidence>
<dbReference type="InParanoid" id="A0A167PQ17"/>
<dbReference type="VEuPathDB" id="FungiDB:PHYBLDRAFT_163452"/>
<dbReference type="RefSeq" id="XP_018296374.1">
    <property type="nucleotide sequence ID" value="XM_018434802.1"/>
</dbReference>
<sequence length="219" mass="24362">MSTTISNATFESSEESTQGEGSVHGSIASEDLVTENTPEGKEQEQLDIFSIGISLDINRKTASAGLLRILETPNVSNQEICQAQEAVDRTKTHWNSFMASQKALSDTSTKEVMRNLNSRKSSRDAHTNKQNSFVPPNLPIFQLQGGRLREPSKKIHDTNAITQPHSRQALGTPVLIDLRRNTATMVPENQGRQEYHLARSPQPHGERIRQSILHLDRAT</sequence>
<reference evidence="3" key="1">
    <citation type="submission" date="2015-06" db="EMBL/GenBank/DDBJ databases">
        <title>Expansion of signal transduction pathways in fungi by whole-genome duplication.</title>
        <authorList>
            <consortium name="DOE Joint Genome Institute"/>
            <person name="Corrochano L.M."/>
            <person name="Kuo A."/>
            <person name="Marcet-Houben M."/>
            <person name="Polaino S."/>
            <person name="Salamov A."/>
            <person name="Villalobos J.M."/>
            <person name="Alvarez M.I."/>
            <person name="Avalos J."/>
            <person name="Benito E.P."/>
            <person name="Benoit I."/>
            <person name="Burger G."/>
            <person name="Camino L.P."/>
            <person name="Canovas D."/>
            <person name="Cerda-Olmedo E."/>
            <person name="Cheng J.-F."/>
            <person name="Dominguez A."/>
            <person name="Elias M."/>
            <person name="Eslava A.P."/>
            <person name="Glaser F."/>
            <person name="Grimwood J."/>
            <person name="Gutierrez G."/>
            <person name="Heitman J."/>
            <person name="Henrissat B."/>
            <person name="Iturriaga E.A."/>
            <person name="Lang B.F."/>
            <person name="Lavin J.L."/>
            <person name="Lee S."/>
            <person name="Li W."/>
            <person name="Lindquist E."/>
            <person name="Lopez-Garcia S."/>
            <person name="Luque E.M."/>
            <person name="Marcos A.T."/>
            <person name="Martin J."/>
            <person name="McCluskey K."/>
            <person name="Medina H.R."/>
            <person name="Miralles-Duran A."/>
            <person name="Miyazaki A."/>
            <person name="Munoz-Torres E."/>
            <person name="Oguiza J.A."/>
            <person name="Ohm R."/>
            <person name="Olmedo M."/>
            <person name="Orejas M."/>
            <person name="Ortiz-Castellanos L."/>
            <person name="Pisabarro A.G."/>
            <person name="Rodriguez-Romero J."/>
            <person name="Ruiz-Herrera J."/>
            <person name="Ruiz-Vazquez R."/>
            <person name="Sanz C."/>
            <person name="Schackwitz W."/>
            <person name="Schmutz J."/>
            <person name="Shahriari M."/>
            <person name="Shelest E."/>
            <person name="Silva-Franco F."/>
            <person name="Soanes D."/>
            <person name="Syed K."/>
            <person name="Tagua V.G."/>
            <person name="Talbot N.J."/>
            <person name="Thon M."/>
            <person name="De vries R.P."/>
            <person name="Wiebenga A."/>
            <person name="Yadav J.S."/>
            <person name="Braun E.L."/>
            <person name="Baker S."/>
            <person name="Garre V."/>
            <person name="Horwitz B."/>
            <person name="Torres-Martinez S."/>
            <person name="Idnurm A."/>
            <person name="Herrera-Estrella A."/>
            <person name="Gabaldon T."/>
            <person name="Grigoriev I.V."/>
        </authorList>
    </citation>
    <scope>NUCLEOTIDE SEQUENCE [LARGE SCALE GENOMIC DNA]</scope>
    <source>
        <strain evidence="3">NRRL 1555(-)</strain>
    </source>
</reference>
<proteinExistence type="predicted"/>
<dbReference type="EMBL" id="KV440973">
    <property type="protein sequence ID" value="OAD78334.1"/>
    <property type="molecule type" value="Genomic_DNA"/>
</dbReference>
<evidence type="ECO:0000313" key="2">
    <source>
        <dbReference type="EMBL" id="OAD78334.1"/>
    </source>
</evidence>
<keyword evidence="3" id="KW-1185">Reference proteome</keyword>